<dbReference type="STRING" id="1661398.A0A482VJH1"/>
<dbReference type="InterPro" id="IPR000618">
    <property type="entry name" value="Insect_cuticle"/>
</dbReference>
<evidence type="ECO:0000313" key="5">
    <source>
        <dbReference type="Proteomes" id="UP000292052"/>
    </source>
</evidence>
<dbReference type="EMBL" id="QDEB01092105">
    <property type="protein sequence ID" value="RZC33091.1"/>
    <property type="molecule type" value="Genomic_DNA"/>
</dbReference>
<dbReference type="GO" id="GO:0042302">
    <property type="term" value="F:structural constituent of cuticle"/>
    <property type="evidence" value="ECO:0007669"/>
    <property type="project" value="UniProtKB-UniRule"/>
</dbReference>
<dbReference type="PROSITE" id="PS00233">
    <property type="entry name" value="CHIT_BIND_RR_1"/>
    <property type="match status" value="1"/>
</dbReference>
<keyword evidence="1 2" id="KW-0193">Cuticle</keyword>
<evidence type="ECO:0000256" key="1">
    <source>
        <dbReference type="ARBA" id="ARBA00022460"/>
    </source>
</evidence>
<dbReference type="InterPro" id="IPR051217">
    <property type="entry name" value="Insect_Cuticle_Struc_Prot"/>
</dbReference>
<feature type="signal peptide" evidence="3">
    <location>
        <begin position="1"/>
        <end position="17"/>
    </location>
</feature>
<dbReference type="GO" id="GO:0005615">
    <property type="term" value="C:extracellular space"/>
    <property type="evidence" value="ECO:0007669"/>
    <property type="project" value="TreeGrafter"/>
</dbReference>
<sequence>MTLKLFIIACLMVSASGGLIGTPVVRLAPVVPDPQYSFAYDVKDSLTGDFKSQVESRSGGVVRGQYSVIDPDGTKRIVDYTADPINGFNAIVRKAPITKVLAPVVAAPAPIVAAPTFARVAPLVPKPALPVGIPAPVTYRLF</sequence>
<dbReference type="PANTHER" id="PTHR12236:SF75">
    <property type="entry name" value="CUTICULAR PROTEIN 62BB, ISOFORM A"/>
    <property type="match status" value="1"/>
</dbReference>
<dbReference type="OrthoDB" id="10071059at2759"/>
<keyword evidence="5" id="KW-1185">Reference proteome</keyword>
<dbReference type="InterPro" id="IPR031311">
    <property type="entry name" value="CHIT_BIND_RR_consensus"/>
</dbReference>
<comment type="caution">
    <text evidence="4">The sequence shown here is derived from an EMBL/GenBank/DDBJ whole genome shotgun (WGS) entry which is preliminary data.</text>
</comment>
<feature type="chain" id="PRO_5019748730" evidence="3">
    <location>
        <begin position="18"/>
        <end position="142"/>
    </location>
</feature>
<dbReference type="Proteomes" id="UP000292052">
    <property type="component" value="Unassembled WGS sequence"/>
</dbReference>
<keyword evidence="3" id="KW-0732">Signal</keyword>
<accession>A0A482VJH1</accession>
<organism evidence="4 5">
    <name type="scientific">Asbolus verrucosus</name>
    <name type="common">Desert ironclad beetle</name>
    <dbReference type="NCBI Taxonomy" id="1661398"/>
    <lineage>
        <taxon>Eukaryota</taxon>
        <taxon>Metazoa</taxon>
        <taxon>Ecdysozoa</taxon>
        <taxon>Arthropoda</taxon>
        <taxon>Hexapoda</taxon>
        <taxon>Insecta</taxon>
        <taxon>Pterygota</taxon>
        <taxon>Neoptera</taxon>
        <taxon>Endopterygota</taxon>
        <taxon>Coleoptera</taxon>
        <taxon>Polyphaga</taxon>
        <taxon>Cucujiformia</taxon>
        <taxon>Tenebrionidae</taxon>
        <taxon>Pimeliinae</taxon>
        <taxon>Asbolus</taxon>
    </lineage>
</organism>
<evidence type="ECO:0000256" key="2">
    <source>
        <dbReference type="PROSITE-ProRule" id="PRU00497"/>
    </source>
</evidence>
<dbReference type="Pfam" id="PF00379">
    <property type="entry name" value="Chitin_bind_4"/>
    <property type="match status" value="1"/>
</dbReference>
<dbReference type="GO" id="GO:0031012">
    <property type="term" value="C:extracellular matrix"/>
    <property type="evidence" value="ECO:0007669"/>
    <property type="project" value="TreeGrafter"/>
</dbReference>
<name>A0A482VJH1_ASBVE</name>
<dbReference type="PROSITE" id="PS51155">
    <property type="entry name" value="CHIT_BIND_RR_2"/>
    <property type="match status" value="1"/>
</dbReference>
<dbReference type="PRINTS" id="PR00947">
    <property type="entry name" value="CUTICLE"/>
</dbReference>
<proteinExistence type="predicted"/>
<evidence type="ECO:0000313" key="4">
    <source>
        <dbReference type="EMBL" id="RZC33091.1"/>
    </source>
</evidence>
<protein>
    <submittedName>
        <fullName evidence="4">Chitin bind 4 domain containing protein</fullName>
    </submittedName>
</protein>
<gene>
    <name evidence="4" type="ORF">BDFB_012943</name>
</gene>
<reference evidence="4 5" key="1">
    <citation type="submission" date="2017-03" db="EMBL/GenBank/DDBJ databases">
        <title>Genome of the blue death feigning beetle - Asbolus verrucosus.</title>
        <authorList>
            <person name="Rider S.D."/>
        </authorList>
    </citation>
    <scope>NUCLEOTIDE SEQUENCE [LARGE SCALE GENOMIC DNA]</scope>
    <source>
        <strain evidence="4">Butters</strain>
        <tissue evidence="4">Head and leg muscle</tissue>
    </source>
</reference>
<dbReference type="PANTHER" id="PTHR12236">
    <property type="entry name" value="STRUCTURAL CONTITUENT OF CUTICLE"/>
    <property type="match status" value="1"/>
</dbReference>
<dbReference type="AlphaFoldDB" id="A0A482VJH1"/>
<evidence type="ECO:0000256" key="3">
    <source>
        <dbReference type="SAM" id="SignalP"/>
    </source>
</evidence>